<dbReference type="GO" id="GO:0005739">
    <property type="term" value="C:mitochondrion"/>
    <property type="evidence" value="ECO:0007669"/>
    <property type="project" value="TreeGrafter"/>
</dbReference>
<evidence type="ECO:0000313" key="7">
    <source>
        <dbReference type="RefSeq" id="XP_011494437.1"/>
    </source>
</evidence>
<dbReference type="AlphaFoldDB" id="A0AAJ6VM21"/>
<keyword evidence="4 5" id="KW-0067">ATP-binding</keyword>
<comment type="similarity">
    <text evidence="1 5">Belongs to the IPP transferase family.</text>
</comment>
<dbReference type="GO" id="GO:0052381">
    <property type="term" value="F:tRNA dimethylallyltransferase activity"/>
    <property type="evidence" value="ECO:0007669"/>
    <property type="project" value="InterPro"/>
</dbReference>
<dbReference type="Gene3D" id="1.10.20.140">
    <property type="match status" value="1"/>
</dbReference>
<gene>
    <name evidence="7" type="primary">LOC105359522</name>
</gene>
<dbReference type="InterPro" id="IPR039657">
    <property type="entry name" value="Dimethylallyltransferase"/>
</dbReference>
<dbReference type="Pfam" id="PF01715">
    <property type="entry name" value="IPPT"/>
    <property type="match status" value="1"/>
</dbReference>
<dbReference type="KEGG" id="csol:105359522"/>
<dbReference type="Gene3D" id="3.40.50.300">
    <property type="entry name" value="P-loop containing nucleotide triphosphate hydrolases"/>
    <property type="match status" value="1"/>
</dbReference>
<keyword evidence="6" id="KW-1185">Reference proteome</keyword>
<organism evidence="6 7">
    <name type="scientific">Ceratosolen solmsi marchali</name>
    <dbReference type="NCBI Taxonomy" id="326594"/>
    <lineage>
        <taxon>Eukaryota</taxon>
        <taxon>Metazoa</taxon>
        <taxon>Ecdysozoa</taxon>
        <taxon>Arthropoda</taxon>
        <taxon>Hexapoda</taxon>
        <taxon>Insecta</taxon>
        <taxon>Pterygota</taxon>
        <taxon>Neoptera</taxon>
        <taxon>Endopterygota</taxon>
        <taxon>Hymenoptera</taxon>
        <taxon>Apocrita</taxon>
        <taxon>Proctotrupomorpha</taxon>
        <taxon>Chalcidoidea</taxon>
        <taxon>Agaonidae</taxon>
        <taxon>Agaoninae</taxon>
        <taxon>Ceratosolen</taxon>
    </lineage>
</organism>
<evidence type="ECO:0000256" key="1">
    <source>
        <dbReference type="ARBA" id="ARBA00005842"/>
    </source>
</evidence>
<dbReference type="PANTHER" id="PTHR11088:SF89">
    <property type="entry name" value="TRNA DIMETHYLALLYLTRANSFERASE"/>
    <property type="match status" value="1"/>
</dbReference>
<reference evidence="7" key="1">
    <citation type="submission" date="2025-08" db="UniProtKB">
        <authorList>
            <consortium name="RefSeq"/>
        </authorList>
    </citation>
    <scope>IDENTIFICATION</scope>
</reference>
<dbReference type="Proteomes" id="UP000695007">
    <property type="component" value="Unplaced"/>
</dbReference>
<dbReference type="SUPFAM" id="SSF52540">
    <property type="entry name" value="P-loop containing nucleoside triphosphate hydrolases"/>
    <property type="match status" value="1"/>
</dbReference>
<dbReference type="RefSeq" id="XP_011494437.1">
    <property type="nucleotide sequence ID" value="XM_011496135.1"/>
</dbReference>
<dbReference type="GO" id="GO:0006400">
    <property type="term" value="P:tRNA modification"/>
    <property type="evidence" value="ECO:0007669"/>
    <property type="project" value="TreeGrafter"/>
</dbReference>
<evidence type="ECO:0000256" key="2">
    <source>
        <dbReference type="ARBA" id="ARBA00022679"/>
    </source>
</evidence>
<accession>A0AAJ6VM21</accession>
<evidence type="ECO:0000256" key="5">
    <source>
        <dbReference type="RuleBase" id="RU003785"/>
    </source>
</evidence>
<evidence type="ECO:0000256" key="4">
    <source>
        <dbReference type="ARBA" id="ARBA00022840"/>
    </source>
</evidence>
<dbReference type="PANTHER" id="PTHR11088">
    <property type="entry name" value="TRNA DIMETHYLALLYLTRANSFERASE"/>
    <property type="match status" value="1"/>
</dbReference>
<dbReference type="GeneID" id="105359522"/>
<sequence length="238" mass="27149">MSCVPILTILGSTCSGKSRLGIELARKFAGEIISADSMQVYKGLDIITAKVSKEEQAMAKHHMIDIIDPLYEFKVSEFKNRAVPIIDNLIENGKSPIIVGGTNYYIESLIWKILIDDPNISNNESDKDEGSSLPKIRRIEKDNLKDLYKKLIQVDPEMADRLHPNDKRKIIRSLEIFERHGIPQSEILKEQRRAGGSGLGGPLRYKNNIIFWLSCDKNRNALKLRKKIFCVRQCNYTF</sequence>
<dbReference type="GO" id="GO:0005524">
    <property type="term" value="F:ATP binding"/>
    <property type="evidence" value="ECO:0007669"/>
    <property type="project" value="UniProtKB-KW"/>
</dbReference>
<evidence type="ECO:0000256" key="3">
    <source>
        <dbReference type="ARBA" id="ARBA00022741"/>
    </source>
</evidence>
<proteinExistence type="inferred from homology"/>
<keyword evidence="2 5" id="KW-0808">Transferase</keyword>
<keyword evidence="3 5" id="KW-0547">Nucleotide-binding</keyword>
<dbReference type="NCBIfam" id="TIGR00174">
    <property type="entry name" value="miaA"/>
    <property type="match status" value="1"/>
</dbReference>
<name>A0AAJ6VM21_9HYME</name>
<dbReference type="InterPro" id="IPR018022">
    <property type="entry name" value="IPT"/>
</dbReference>
<dbReference type="InterPro" id="IPR027417">
    <property type="entry name" value="P-loop_NTPase"/>
</dbReference>
<protein>
    <submittedName>
        <fullName evidence="7">tRNA dimethylallyltransferase, mitochondrial-like</fullName>
    </submittedName>
</protein>
<evidence type="ECO:0000313" key="6">
    <source>
        <dbReference type="Proteomes" id="UP000695007"/>
    </source>
</evidence>